<comment type="caution">
    <text evidence="1">The sequence shown here is derived from an EMBL/GenBank/DDBJ whole genome shotgun (WGS) entry which is preliminary data.</text>
</comment>
<accession>A0ACC1YC67</accession>
<gene>
    <name evidence="1" type="ORF">OWV82_009049</name>
</gene>
<sequence length="462" mass="53217">MCRLTKSSPFWLFVIPQRSPSCHSLRSMLPAASSFPRKWARTCAEYFHNALSFVVFLFLDLLETVLCVVYRYLDEFFEGKSPRCYCEHREQEGNEGGVEENEVSETLYGRKNLFRQMKFPGFARKRKESEKIGSHERVNRWSDCGCESCISWMKTDEQKLHVVVKEPSQGFIKFSSGNPIENVIFLHGFLCSSSIWTETVFQNLSEPVEGNYRLIAVDLLGFGKSPKPRDSLYTLKEHLDMIEKSVICQFDLKSFHLVGHSMGCIIALAAAAKYSKFVKSVTLVASPYLPSSKDKASLTVLNRLAERKLWPPLLFGTAFMSWYEHLGRCVCFFFCRNHRTWERIMKLLTRRRDVHFMIMDLARHTHHSAWHSMHNAICGGAKYMDDYLKTLNEDRVKLSVIQGNKDQVVPVECSINIKMKVPNAKVNIIPNANHNTVILGREKEFTQTLEHIWTSSSANDIL</sequence>
<evidence type="ECO:0000313" key="1">
    <source>
        <dbReference type="EMBL" id="KAJ4721356.1"/>
    </source>
</evidence>
<reference evidence="1 2" key="1">
    <citation type="journal article" date="2023" name="Science">
        <title>Complex scaffold remodeling in plant triterpene biosynthesis.</title>
        <authorList>
            <person name="De La Pena R."/>
            <person name="Hodgson H."/>
            <person name="Liu J.C."/>
            <person name="Stephenson M.J."/>
            <person name="Martin A.C."/>
            <person name="Owen C."/>
            <person name="Harkess A."/>
            <person name="Leebens-Mack J."/>
            <person name="Jimenez L.E."/>
            <person name="Osbourn A."/>
            <person name="Sattely E.S."/>
        </authorList>
    </citation>
    <scope>NUCLEOTIDE SEQUENCE [LARGE SCALE GENOMIC DNA]</scope>
    <source>
        <strain evidence="2">cv. JPN11</strain>
        <tissue evidence="1">Leaf</tissue>
    </source>
</reference>
<dbReference type="EMBL" id="CM051397">
    <property type="protein sequence ID" value="KAJ4721356.1"/>
    <property type="molecule type" value="Genomic_DNA"/>
</dbReference>
<organism evidence="1 2">
    <name type="scientific">Melia azedarach</name>
    <name type="common">Chinaberry tree</name>
    <dbReference type="NCBI Taxonomy" id="155640"/>
    <lineage>
        <taxon>Eukaryota</taxon>
        <taxon>Viridiplantae</taxon>
        <taxon>Streptophyta</taxon>
        <taxon>Embryophyta</taxon>
        <taxon>Tracheophyta</taxon>
        <taxon>Spermatophyta</taxon>
        <taxon>Magnoliopsida</taxon>
        <taxon>eudicotyledons</taxon>
        <taxon>Gunneridae</taxon>
        <taxon>Pentapetalae</taxon>
        <taxon>rosids</taxon>
        <taxon>malvids</taxon>
        <taxon>Sapindales</taxon>
        <taxon>Meliaceae</taxon>
        <taxon>Melia</taxon>
    </lineage>
</organism>
<keyword evidence="2" id="KW-1185">Reference proteome</keyword>
<name>A0ACC1YC67_MELAZ</name>
<evidence type="ECO:0000313" key="2">
    <source>
        <dbReference type="Proteomes" id="UP001164539"/>
    </source>
</evidence>
<protein>
    <submittedName>
        <fullName evidence="1">Alpha/beta-hydrolase superfamily protein</fullName>
    </submittedName>
</protein>
<dbReference type="Proteomes" id="UP001164539">
    <property type="component" value="Chromosome 4"/>
</dbReference>
<proteinExistence type="predicted"/>